<keyword evidence="2" id="KW-0645">Protease</keyword>
<dbReference type="AlphaFoldDB" id="A0A9E2BKE6"/>
<dbReference type="InterPro" id="IPR025657">
    <property type="entry name" value="RadC_JAB"/>
</dbReference>
<dbReference type="InterPro" id="IPR001405">
    <property type="entry name" value="UPF0758"/>
</dbReference>
<evidence type="ECO:0000313" key="9">
    <source>
        <dbReference type="Proteomes" id="UP000811545"/>
    </source>
</evidence>
<dbReference type="NCBIfam" id="TIGR00608">
    <property type="entry name" value="radc"/>
    <property type="match status" value="1"/>
</dbReference>
<evidence type="ECO:0000256" key="6">
    <source>
        <dbReference type="ARBA" id="ARBA00023049"/>
    </source>
</evidence>
<keyword evidence="6" id="KW-0482">Metalloprotease</keyword>
<protein>
    <recommendedName>
        <fullName evidence="7">MPN domain-containing protein</fullName>
    </recommendedName>
</protein>
<evidence type="ECO:0000256" key="3">
    <source>
        <dbReference type="ARBA" id="ARBA00022723"/>
    </source>
</evidence>
<gene>
    <name evidence="8" type="ORF">DDT42_02052</name>
</gene>
<keyword evidence="5" id="KW-0862">Zinc</keyword>
<name>A0A9E2BKE6_PSYF1</name>
<evidence type="ECO:0000256" key="1">
    <source>
        <dbReference type="ARBA" id="ARBA00010243"/>
    </source>
</evidence>
<dbReference type="InterPro" id="IPR037518">
    <property type="entry name" value="MPN"/>
</dbReference>
<proteinExistence type="inferred from homology"/>
<comment type="caution">
    <text evidence="8">The sequence shown here is derived from an EMBL/GenBank/DDBJ whole genome shotgun (WGS) entry which is preliminary data.</text>
</comment>
<keyword evidence="4" id="KW-0378">Hydrolase</keyword>
<evidence type="ECO:0000256" key="2">
    <source>
        <dbReference type="ARBA" id="ARBA00022670"/>
    </source>
</evidence>
<dbReference type="GO" id="GO:0008237">
    <property type="term" value="F:metallopeptidase activity"/>
    <property type="evidence" value="ECO:0007669"/>
    <property type="project" value="UniProtKB-KW"/>
</dbReference>
<evidence type="ECO:0000259" key="7">
    <source>
        <dbReference type="PROSITE" id="PS50249"/>
    </source>
</evidence>
<dbReference type="Pfam" id="PF04002">
    <property type="entry name" value="RadC"/>
    <property type="match status" value="1"/>
</dbReference>
<dbReference type="PROSITE" id="PS50249">
    <property type="entry name" value="MPN"/>
    <property type="match status" value="1"/>
</dbReference>
<accession>A0A9E2BKE6</accession>
<dbReference type="GO" id="GO:0006508">
    <property type="term" value="P:proteolysis"/>
    <property type="evidence" value="ECO:0007669"/>
    <property type="project" value="UniProtKB-KW"/>
</dbReference>
<feature type="domain" description="MPN" evidence="7">
    <location>
        <begin position="38"/>
        <end position="160"/>
    </location>
</feature>
<dbReference type="PANTHER" id="PTHR30471">
    <property type="entry name" value="DNA REPAIR PROTEIN RADC"/>
    <property type="match status" value="1"/>
</dbReference>
<evidence type="ECO:0000256" key="4">
    <source>
        <dbReference type="ARBA" id="ARBA00022801"/>
    </source>
</evidence>
<evidence type="ECO:0000313" key="8">
    <source>
        <dbReference type="EMBL" id="MBT9146170.1"/>
    </source>
</evidence>
<evidence type="ECO:0000256" key="5">
    <source>
        <dbReference type="ARBA" id="ARBA00022833"/>
    </source>
</evidence>
<dbReference type="CDD" id="cd08071">
    <property type="entry name" value="MPN_DUF2466"/>
    <property type="match status" value="1"/>
</dbReference>
<organism evidence="8 9">
    <name type="scientific">Psychracetigena formicireducens</name>
    <dbReference type="NCBI Taxonomy" id="2986056"/>
    <lineage>
        <taxon>Bacteria</taxon>
        <taxon>Bacillati</taxon>
        <taxon>Candidatus Lithacetigenota</taxon>
        <taxon>Candidatus Psychracetigena</taxon>
    </lineage>
</organism>
<dbReference type="Proteomes" id="UP000811545">
    <property type="component" value="Unassembled WGS sequence"/>
</dbReference>
<comment type="similarity">
    <text evidence="1">Belongs to the UPF0758 family.</text>
</comment>
<reference evidence="8 9" key="1">
    <citation type="journal article" date="2021" name="bioRxiv">
        <title>Unique metabolic strategies in Hadean analogues reveal hints for primordial physiology.</title>
        <authorList>
            <person name="Nobu M.K."/>
            <person name="Nakai R."/>
            <person name="Tamazawa S."/>
            <person name="Mori H."/>
            <person name="Toyoda A."/>
            <person name="Ijiri A."/>
            <person name="Suzuki S."/>
            <person name="Kurokawa K."/>
            <person name="Kamagata Y."/>
            <person name="Tamaki H."/>
        </authorList>
    </citation>
    <scope>NUCLEOTIDE SEQUENCE [LARGE SCALE GENOMIC DNA]</scope>
    <source>
        <strain evidence="8">BS525</strain>
    </source>
</reference>
<keyword evidence="3" id="KW-0479">Metal-binding</keyword>
<dbReference type="InterPro" id="IPR020891">
    <property type="entry name" value="UPF0758_CS"/>
</dbReference>
<sequence length="160" mass="17630">MRDLQKFKGMGLAKAIAVVAAMELGKRRNSTLAIKKKQITQSSEVFDLLCPLLGDLPYEEFWVIFLNKSNRLIGKQKISQGGISGTVTDVRMILRLAIELQATSIIVCHNHPSGGVKPSQSDIEITKKISEAGKIMDVKLLDHLIVTDATFYSFADEGLL</sequence>
<dbReference type="PROSITE" id="PS01302">
    <property type="entry name" value="UPF0758"/>
    <property type="match status" value="1"/>
</dbReference>
<dbReference type="GO" id="GO:0046872">
    <property type="term" value="F:metal ion binding"/>
    <property type="evidence" value="ECO:0007669"/>
    <property type="project" value="UniProtKB-KW"/>
</dbReference>
<dbReference type="Gene3D" id="3.40.140.10">
    <property type="entry name" value="Cytidine Deaminase, domain 2"/>
    <property type="match status" value="1"/>
</dbReference>
<dbReference type="PANTHER" id="PTHR30471:SF3">
    <property type="entry name" value="UPF0758 PROTEIN YEES-RELATED"/>
    <property type="match status" value="1"/>
</dbReference>
<dbReference type="EMBL" id="QLTW01000357">
    <property type="protein sequence ID" value="MBT9146170.1"/>
    <property type="molecule type" value="Genomic_DNA"/>
</dbReference>